<keyword evidence="10" id="KW-1185">Reference proteome</keyword>
<keyword evidence="4" id="KW-0808">Transferase</keyword>
<name>A0AA42B187_PAPNU</name>
<evidence type="ECO:0000256" key="1">
    <source>
        <dbReference type="ARBA" id="ARBA00001946"/>
    </source>
</evidence>
<keyword evidence="7" id="KW-0496">Mitochondrion</keyword>
<evidence type="ECO:0000313" key="10">
    <source>
        <dbReference type="Proteomes" id="UP001177140"/>
    </source>
</evidence>
<sequence length="550" mass="61181">MTKVLHASNLMNLAPEHLSNSMGLFFQKAHIIQDFLEDINEIPKARMRWPRQIWSKYVDKLEDLTYKENSEKAVYCLNDMVNDALLHAEYCLEYTSALMDPTIFRFCVIPLSRRSQLCTNFAGLYVKLIGGTKSMSDVYGAFYDFSSMLKTKIDTNYPNATKTLSRVEAIQEVCEDSGLLNQRRSYFEIEVEAKSYQVLEGGSSLVKEKVDPFALVAEELSLIRNRLLNMVVADEVPKLASAAKYFFELGVEGKKFRPTILLLMSSALNVSQRESTPCIATNFSNELRTRQQRIAEITEMIHVASLLHDDVLDDAETRRGVSSVNYCMGNKLSVLAGDFLLSRACVALASLNNTEVVTLIATVVEHLVTGEVMQMASTSEQKFSMDHYMKKTFYKTASLIANSCKAIAILAGQETEVAMLAYNYGRNLGLAFQLIDDILDFTGTTASLGKGSLSDIRHGIITAPILYAIEEFPQLQEVIDRGFNDPADVDLALQYLAKSNGIQRATELAVKHASLAAAAINSLPRSADDDVGISRQALLDLTQIVITRTK</sequence>
<evidence type="ECO:0000256" key="5">
    <source>
        <dbReference type="ARBA" id="ARBA00022723"/>
    </source>
</evidence>
<comment type="caution">
    <text evidence="9">The sequence shown here is derived from an EMBL/GenBank/DDBJ whole genome shotgun (WGS) entry which is preliminary data.</text>
</comment>
<dbReference type="InterPro" id="IPR000092">
    <property type="entry name" value="Polyprenyl_synt"/>
</dbReference>
<dbReference type="EMBL" id="JAJJMA010284647">
    <property type="protein sequence ID" value="MCL7046681.1"/>
    <property type="molecule type" value="Genomic_DNA"/>
</dbReference>
<dbReference type="FunFam" id="1.10.600.10:FF:000015">
    <property type="entry name" value="Solanesyl diphosphate synthase 3, chloroplastic/mitochondrial"/>
    <property type="match status" value="1"/>
</dbReference>
<keyword evidence="6" id="KW-0460">Magnesium</keyword>
<dbReference type="Pfam" id="PF00494">
    <property type="entry name" value="SQS_PSY"/>
    <property type="match status" value="1"/>
</dbReference>
<dbReference type="AlphaFoldDB" id="A0AA42B187"/>
<dbReference type="GO" id="GO:0046872">
    <property type="term" value="F:metal ion binding"/>
    <property type="evidence" value="ECO:0007669"/>
    <property type="project" value="UniProtKB-KW"/>
</dbReference>
<evidence type="ECO:0008006" key="11">
    <source>
        <dbReference type="Google" id="ProtNLM"/>
    </source>
</evidence>
<evidence type="ECO:0000256" key="8">
    <source>
        <dbReference type="ARBA" id="ARBA00023229"/>
    </source>
</evidence>
<reference evidence="9" key="1">
    <citation type="submission" date="2022-03" db="EMBL/GenBank/DDBJ databases">
        <title>A functionally conserved STORR gene fusion in Papaver species that diverged 16.8 million years ago.</title>
        <authorList>
            <person name="Catania T."/>
        </authorList>
    </citation>
    <scope>NUCLEOTIDE SEQUENCE</scope>
    <source>
        <strain evidence="9">S-191538</strain>
    </source>
</reference>
<dbReference type="InterPro" id="IPR008949">
    <property type="entry name" value="Isoprenoid_synthase_dom_sf"/>
</dbReference>
<dbReference type="InterPro" id="IPR002060">
    <property type="entry name" value="Squ/phyt_synthse"/>
</dbReference>
<accession>A0AA42B187</accession>
<evidence type="ECO:0000256" key="4">
    <source>
        <dbReference type="ARBA" id="ARBA00022679"/>
    </source>
</evidence>
<dbReference type="Pfam" id="PF00348">
    <property type="entry name" value="polyprenyl_synt"/>
    <property type="match status" value="1"/>
</dbReference>
<dbReference type="GO" id="GO:0006744">
    <property type="term" value="P:ubiquinone biosynthetic process"/>
    <property type="evidence" value="ECO:0007669"/>
    <property type="project" value="TreeGrafter"/>
</dbReference>
<evidence type="ECO:0000256" key="2">
    <source>
        <dbReference type="ARBA" id="ARBA00004173"/>
    </source>
</evidence>
<dbReference type="SFLD" id="SFLDS00005">
    <property type="entry name" value="Isoprenoid_Synthase_Type_I"/>
    <property type="match status" value="1"/>
</dbReference>
<dbReference type="Proteomes" id="UP001177140">
    <property type="component" value="Unassembled WGS sequence"/>
</dbReference>
<keyword evidence="5" id="KW-0479">Metal-binding</keyword>
<dbReference type="Gene3D" id="1.10.600.10">
    <property type="entry name" value="Farnesyl Diphosphate Synthase"/>
    <property type="match status" value="2"/>
</dbReference>
<dbReference type="GO" id="GO:0008299">
    <property type="term" value="P:isoprenoid biosynthetic process"/>
    <property type="evidence" value="ECO:0007669"/>
    <property type="project" value="UniProtKB-KW"/>
</dbReference>
<keyword evidence="8" id="KW-0414">Isoprene biosynthesis</keyword>
<comment type="similarity">
    <text evidence="3">Belongs to the FPP/GGPP synthase family.</text>
</comment>
<evidence type="ECO:0000256" key="7">
    <source>
        <dbReference type="ARBA" id="ARBA00023128"/>
    </source>
</evidence>
<evidence type="ECO:0000256" key="6">
    <source>
        <dbReference type="ARBA" id="ARBA00022842"/>
    </source>
</evidence>
<proteinExistence type="inferred from homology"/>
<dbReference type="SUPFAM" id="SSF48576">
    <property type="entry name" value="Terpenoid synthases"/>
    <property type="match status" value="2"/>
</dbReference>
<comment type="cofactor">
    <cofactor evidence="1">
        <name>Mg(2+)</name>
        <dbReference type="ChEBI" id="CHEBI:18420"/>
    </cofactor>
</comment>
<organism evidence="9 10">
    <name type="scientific">Papaver nudicaule</name>
    <name type="common">Iceland poppy</name>
    <dbReference type="NCBI Taxonomy" id="74823"/>
    <lineage>
        <taxon>Eukaryota</taxon>
        <taxon>Viridiplantae</taxon>
        <taxon>Streptophyta</taxon>
        <taxon>Embryophyta</taxon>
        <taxon>Tracheophyta</taxon>
        <taxon>Spermatophyta</taxon>
        <taxon>Magnoliopsida</taxon>
        <taxon>Ranunculales</taxon>
        <taxon>Papaveraceae</taxon>
        <taxon>Papaveroideae</taxon>
        <taxon>Papaver</taxon>
    </lineage>
</organism>
<evidence type="ECO:0000256" key="3">
    <source>
        <dbReference type="ARBA" id="ARBA00006706"/>
    </source>
</evidence>
<gene>
    <name evidence="9" type="ORF">MKW94_000505</name>
</gene>
<protein>
    <recommendedName>
        <fullName evidence="11">Geranyl diphosphate synthase</fullName>
    </recommendedName>
</protein>
<dbReference type="CDD" id="cd00685">
    <property type="entry name" value="Trans_IPPS_HT"/>
    <property type="match status" value="1"/>
</dbReference>
<dbReference type="GO" id="GO:0004659">
    <property type="term" value="F:prenyltransferase activity"/>
    <property type="evidence" value="ECO:0007669"/>
    <property type="project" value="InterPro"/>
</dbReference>
<evidence type="ECO:0000313" key="9">
    <source>
        <dbReference type="EMBL" id="MCL7046681.1"/>
    </source>
</evidence>
<dbReference type="PANTHER" id="PTHR12001">
    <property type="entry name" value="GERANYLGERANYL PYROPHOSPHATE SYNTHASE"/>
    <property type="match status" value="1"/>
</dbReference>
<dbReference type="InterPro" id="IPR033749">
    <property type="entry name" value="Polyprenyl_synt_CS"/>
</dbReference>
<dbReference type="PROSITE" id="PS00723">
    <property type="entry name" value="POLYPRENYL_SYNTHASE_1"/>
    <property type="match status" value="1"/>
</dbReference>
<comment type="subcellular location">
    <subcellularLocation>
        <location evidence="2">Mitochondrion</location>
    </subcellularLocation>
</comment>
<dbReference type="PROSITE" id="PS00444">
    <property type="entry name" value="POLYPRENYL_SYNTHASE_2"/>
    <property type="match status" value="1"/>
</dbReference>
<dbReference type="GO" id="GO:0005739">
    <property type="term" value="C:mitochondrion"/>
    <property type="evidence" value="ECO:0007669"/>
    <property type="project" value="UniProtKB-SubCell"/>
</dbReference>
<dbReference type="PANTHER" id="PTHR12001:SF69">
    <property type="entry name" value="ALL TRANS-POLYPRENYL-DIPHOSPHATE SYNTHASE PDSS1"/>
    <property type="match status" value="1"/>
</dbReference>
<dbReference type="GO" id="GO:1990234">
    <property type="term" value="C:transferase complex"/>
    <property type="evidence" value="ECO:0007669"/>
    <property type="project" value="TreeGrafter"/>
</dbReference>